<keyword evidence="7" id="KW-0539">Nucleus</keyword>
<protein>
    <submittedName>
        <fullName evidence="11">Nup133 N terminal like-domain-containing protein</fullName>
    </submittedName>
</protein>
<feature type="compositionally biased region" description="Polar residues" evidence="8">
    <location>
        <begin position="1370"/>
        <end position="1389"/>
    </location>
</feature>
<evidence type="ECO:0000256" key="6">
    <source>
        <dbReference type="ARBA" id="ARBA00023010"/>
    </source>
</evidence>
<comment type="subcellular location">
    <subcellularLocation>
        <location evidence="1">Nucleus envelope</location>
    </subcellularLocation>
</comment>
<feature type="domain" description="Nucleoporin Nup133/Nup155-like N-terminal" evidence="10">
    <location>
        <begin position="116"/>
        <end position="595"/>
    </location>
</feature>
<evidence type="ECO:0000256" key="2">
    <source>
        <dbReference type="ARBA" id="ARBA00005569"/>
    </source>
</evidence>
<dbReference type="InterPro" id="IPR014908">
    <property type="entry name" value="Nucleoporin_Nup133/Nup155_N"/>
</dbReference>
<evidence type="ECO:0000313" key="11">
    <source>
        <dbReference type="EMBL" id="KAK9421447.1"/>
    </source>
</evidence>
<evidence type="ECO:0000256" key="1">
    <source>
        <dbReference type="ARBA" id="ARBA00004259"/>
    </source>
</evidence>
<dbReference type="Gene3D" id="2.130.10.10">
    <property type="entry name" value="YVTN repeat-like/Quinoprotein amine dehydrogenase"/>
    <property type="match status" value="1"/>
</dbReference>
<evidence type="ECO:0000259" key="10">
    <source>
        <dbReference type="Pfam" id="PF08801"/>
    </source>
</evidence>
<dbReference type="InterPro" id="IPR015943">
    <property type="entry name" value="WD40/YVTN_repeat-like_dom_sf"/>
</dbReference>
<evidence type="ECO:0000259" key="9">
    <source>
        <dbReference type="Pfam" id="PF03177"/>
    </source>
</evidence>
<dbReference type="InterPro" id="IPR037624">
    <property type="entry name" value="Nup133-like"/>
</dbReference>
<dbReference type="Proteomes" id="UP001408356">
    <property type="component" value="Unassembled WGS sequence"/>
</dbReference>
<comment type="similarity">
    <text evidence="2">Belongs to the nucleoporin Nup133 family.</text>
</comment>
<reference evidence="11 12" key="1">
    <citation type="journal article" date="2024" name="J. Plant Pathol.">
        <title>Sequence and assembly of the genome of Seiridium unicorne, isolate CBS 538.82, causal agent of cypress canker disease.</title>
        <authorList>
            <person name="Scali E."/>
            <person name="Rocca G.D."/>
            <person name="Danti R."/>
            <person name="Garbelotto M."/>
            <person name="Barberini S."/>
            <person name="Baroncelli R."/>
            <person name="Emiliani G."/>
        </authorList>
    </citation>
    <scope>NUCLEOTIDE SEQUENCE [LARGE SCALE GENOMIC DNA]</scope>
    <source>
        <strain evidence="11 12">BM-138-508</strain>
    </source>
</reference>
<dbReference type="Gene3D" id="1.25.40.700">
    <property type="match status" value="1"/>
</dbReference>
<dbReference type="InterPro" id="IPR007187">
    <property type="entry name" value="Nucleoporin_Nup133/Nup155_C"/>
</dbReference>
<dbReference type="PANTHER" id="PTHR13405:SF11">
    <property type="entry name" value="NUCLEAR PORE COMPLEX PROTEIN NUP133"/>
    <property type="match status" value="1"/>
</dbReference>
<accession>A0ABR2V3F2</accession>
<dbReference type="Pfam" id="PF03177">
    <property type="entry name" value="Nucleoporin_C"/>
    <property type="match status" value="1"/>
</dbReference>
<keyword evidence="6" id="KW-0811">Translocation</keyword>
<feature type="region of interest" description="Disordered" evidence="8">
    <location>
        <begin position="1363"/>
        <end position="1389"/>
    </location>
</feature>
<keyword evidence="12" id="KW-1185">Reference proteome</keyword>
<name>A0ABR2V3F2_9PEZI</name>
<proteinExistence type="inferred from homology"/>
<evidence type="ECO:0000256" key="5">
    <source>
        <dbReference type="ARBA" id="ARBA00022927"/>
    </source>
</evidence>
<dbReference type="SUPFAM" id="SSF117289">
    <property type="entry name" value="Nucleoporin domain"/>
    <property type="match status" value="1"/>
</dbReference>
<evidence type="ECO:0000313" key="12">
    <source>
        <dbReference type="Proteomes" id="UP001408356"/>
    </source>
</evidence>
<keyword evidence="3" id="KW-0813">Transport</keyword>
<dbReference type="EMBL" id="JARVKF010000179">
    <property type="protein sequence ID" value="KAK9421447.1"/>
    <property type="molecule type" value="Genomic_DNA"/>
</dbReference>
<dbReference type="PANTHER" id="PTHR13405">
    <property type="entry name" value="NUCLEAR PORE COMPLEX PROTEIN NUP133"/>
    <property type="match status" value="1"/>
</dbReference>
<gene>
    <name evidence="11" type="ORF">SUNI508_05682</name>
</gene>
<sequence length="1389" mass="155335">MFSSLNSGIANGASTPASSTRGRRRQRPASSDESVRQPKAKRARIPLNEQTFANPDANQQTFEVKPARPSTASLKQDGIDGIENNSPQAKKELSFRSKKAKTGERLNKGDGSVVLTSNNAFVVSKLPALPDRLRADAQSETTHVSQMLPAFADLNTGRQHGILDPSTGYALSLTHTHAVVWPYSASSHSPEAFTFTLPYPSKHSSDPLPLGSLVPPSASSSEPGLVVVMPSSGKVTYWESISSATTLDFIRQQRNGVEDSISGMWSSETVIQIVSAEAAAGYVLAFSSGRMAYLSVRDAHGKPAIAVQFLRTSLGPSSGGIFGSIRHLVSNSAIQGDIAAVRSERSSKQGEQSVVTATVKGRLHAWKIHRGGHHDLLTEVDAKDTIVNAISEITTDYKLSHDSLKIHDIAFVPKDLEAKYLDMTQLRQTPASGEHQHILVLASLTSKPAKNTVRYYLVEMIVPHGASLEVPITIGTVRPINSYTTPPDAHALTRPRLYLPRPAVVAFLVFERATVIASVAKAPDSPDSQLQFEDNHVLPPTYEDVVDLRTDPTLEVVASGVEEPQALGSEESRTHRVRAKNPSAVLLVRGTGTLRVATTDIERFASERPPTITAKSKLEQAVFFGIKEGNPLVFDVPRELPFSDKELADAALELSHDILTSNSPHLSTLAGHLENNMHTRVKALEKLIIHLNSLKVKLGRATKWELLWNAEKLQAARFVWAKHERFIQDRPEDAKKDLVADIVYYIRDEEKNQPNVARGEVDSLRHWFVHDSYRMNIFLAWAYEVIKYQSKAKAENTVLTRLIYEAVEVMNGALRDAMEFRRRHLALYRLSGERLANGILADNYADLPNPWTSDQFIANNLKRLVELASEWVNSENPANPSKDSEKPLLERIRTLLPDLTEVYLTSLQELSRWALASDNPNSVKLGETFEATYKTDRNDKILLLAQSENWTAAYRLAEEHNALLALGLVLITEEQEYKEKLERGALSPDESRRLEDLLDAKSKQLHGYFEKYGRDFAFPYYEHLIETCGVESVLEDNGDKIYKTSFLRTQKDFAKLSWINDITREDDIVSAGDTLVEIGLHREDQVWNKKIELSLGKLARMAEASRPSSKASFSIQEANINAVVLDAGVDAIDKELAIIRIQDRLFEQVRPVLKTALDESAQLTVVIDAFAPKIPKKYKILLDIFEGGLDRLLKHEALDPMTLIEILTLAQFDSDTKQASPDQFFEALEVANYGIKDAAQREQAEKLIWRRCFLREEWTKINNTSLKGDNDVWDVLSNTDLFQVYCVLYTIQHEAEPRSYHRWLPSEVVGVYTESLAKRYSKREKSFREKLIEAMQWEDNNLSKHIEKHRLDHWAAETRRMAEEAVQGHVDQQTAEGATSPVVQNGNAH</sequence>
<evidence type="ECO:0000256" key="3">
    <source>
        <dbReference type="ARBA" id="ARBA00022448"/>
    </source>
</evidence>
<feature type="compositionally biased region" description="Polar residues" evidence="8">
    <location>
        <begin position="1"/>
        <end position="20"/>
    </location>
</feature>
<keyword evidence="5" id="KW-0653">Protein transport</keyword>
<organism evidence="11 12">
    <name type="scientific">Seiridium unicorne</name>
    <dbReference type="NCBI Taxonomy" id="138068"/>
    <lineage>
        <taxon>Eukaryota</taxon>
        <taxon>Fungi</taxon>
        <taxon>Dikarya</taxon>
        <taxon>Ascomycota</taxon>
        <taxon>Pezizomycotina</taxon>
        <taxon>Sordariomycetes</taxon>
        <taxon>Xylariomycetidae</taxon>
        <taxon>Amphisphaeriales</taxon>
        <taxon>Sporocadaceae</taxon>
        <taxon>Seiridium</taxon>
    </lineage>
</organism>
<comment type="caution">
    <text evidence="11">The sequence shown here is derived from an EMBL/GenBank/DDBJ whole genome shotgun (WGS) entry which is preliminary data.</text>
</comment>
<feature type="region of interest" description="Disordered" evidence="8">
    <location>
        <begin position="1"/>
        <end position="111"/>
    </location>
</feature>
<evidence type="ECO:0000256" key="7">
    <source>
        <dbReference type="ARBA" id="ARBA00023242"/>
    </source>
</evidence>
<feature type="domain" description="Nucleoporin Nup133/Nup155-like C-terminal" evidence="9">
    <location>
        <begin position="706"/>
        <end position="1356"/>
    </location>
</feature>
<feature type="compositionally biased region" description="Polar residues" evidence="8">
    <location>
        <begin position="48"/>
        <end position="62"/>
    </location>
</feature>
<evidence type="ECO:0000256" key="4">
    <source>
        <dbReference type="ARBA" id="ARBA00022816"/>
    </source>
</evidence>
<dbReference type="Gene3D" id="1.20.58.1380">
    <property type="match status" value="1"/>
</dbReference>
<feature type="compositionally biased region" description="Basic and acidic residues" evidence="8">
    <location>
        <begin position="89"/>
        <end position="108"/>
    </location>
</feature>
<dbReference type="Pfam" id="PF08801">
    <property type="entry name" value="Nucleoporin_N"/>
    <property type="match status" value="1"/>
</dbReference>
<evidence type="ECO:0000256" key="8">
    <source>
        <dbReference type="SAM" id="MobiDB-lite"/>
    </source>
</evidence>
<keyword evidence="4" id="KW-0509">mRNA transport</keyword>